<evidence type="ECO:0000256" key="4">
    <source>
        <dbReference type="ARBA" id="ARBA00022989"/>
    </source>
</evidence>
<evidence type="ECO:0000256" key="1">
    <source>
        <dbReference type="ARBA" id="ARBA00004651"/>
    </source>
</evidence>
<feature type="transmembrane region" description="Helical" evidence="6">
    <location>
        <begin position="246"/>
        <end position="266"/>
    </location>
</feature>
<dbReference type="Pfam" id="PF07690">
    <property type="entry name" value="MFS_1"/>
    <property type="match status" value="1"/>
</dbReference>
<comment type="subcellular location">
    <subcellularLocation>
        <location evidence="1">Cell membrane</location>
        <topology evidence="1">Multi-pass membrane protein</topology>
    </subcellularLocation>
</comment>
<dbReference type="STRING" id="1423729.FC80_GL001666"/>
<dbReference type="SUPFAM" id="SSF103473">
    <property type="entry name" value="MFS general substrate transporter"/>
    <property type="match status" value="1"/>
</dbReference>
<dbReference type="RefSeq" id="WP_057828323.1">
    <property type="nucleotide sequence ID" value="NZ_AYZE01000005.1"/>
</dbReference>
<organism evidence="7 8">
    <name type="scientific">Liquorilactobacillus cacaonum DSM 21116</name>
    <dbReference type="NCBI Taxonomy" id="1423729"/>
    <lineage>
        <taxon>Bacteria</taxon>
        <taxon>Bacillati</taxon>
        <taxon>Bacillota</taxon>
        <taxon>Bacilli</taxon>
        <taxon>Lactobacillales</taxon>
        <taxon>Lactobacillaceae</taxon>
        <taxon>Liquorilactobacillus</taxon>
    </lineage>
</organism>
<dbReference type="GO" id="GO:0005886">
    <property type="term" value="C:plasma membrane"/>
    <property type="evidence" value="ECO:0007669"/>
    <property type="project" value="UniProtKB-SubCell"/>
</dbReference>
<dbReference type="EMBL" id="AYZE01000005">
    <property type="protein sequence ID" value="KRM92727.1"/>
    <property type="molecule type" value="Genomic_DNA"/>
</dbReference>
<reference evidence="7 8" key="1">
    <citation type="journal article" date="2015" name="Genome Announc.">
        <title>Expanding the biotechnology potential of lactobacilli through comparative genomics of 213 strains and associated genera.</title>
        <authorList>
            <person name="Sun Z."/>
            <person name="Harris H.M."/>
            <person name="McCann A."/>
            <person name="Guo C."/>
            <person name="Argimon S."/>
            <person name="Zhang W."/>
            <person name="Yang X."/>
            <person name="Jeffery I.B."/>
            <person name="Cooney J.C."/>
            <person name="Kagawa T.F."/>
            <person name="Liu W."/>
            <person name="Song Y."/>
            <person name="Salvetti E."/>
            <person name="Wrobel A."/>
            <person name="Rasinkangas P."/>
            <person name="Parkhill J."/>
            <person name="Rea M.C."/>
            <person name="O'Sullivan O."/>
            <person name="Ritari J."/>
            <person name="Douillard F.P."/>
            <person name="Paul Ross R."/>
            <person name="Yang R."/>
            <person name="Briner A.E."/>
            <person name="Felis G.E."/>
            <person name="de Vos W.M."/>
            <person name="Barrangou R."/>
            <person name="Klaenhammer T.R."/>
            <person name="Caufield P.W."/>
            <person name="Cui Y."/>
            <person name="Zhang H."/>
            <person name="O'Toole P.W."/>
        </authorList>
    </citation>
    <scope>NUCLEOTIDE SEQUENCE [LARGE SCALE GENOMIC DNA]</scope>
    <source>
        <strain evidence="7 8">DSM 21116</strain>
    </source>
</reference>
<keyword evidence="3 6" id="KW-0812">Transmembrane</keyword>
<dbReference type="InterPro" id="IPR011701">
    <property type="entry name" value="MFS"/>
</dbReference>
<feature type="transmembrane region" description="Helical" evidence="6">
    <location>
        <begin position="36"/>
        <end position="56"/>
    </location>
</feature>
<feature type="transmembrane region" description="Helical" evidence="6">
    <location>
        <begin position="68"/>
        <end position="87"/>
    </location>
</feature>
<feature type="transmembrane region" description="Helical" evidence="6">
    <location>
        <begin position="362"/>
        <end position="382"/>
    </location>
</feature>
<evidence type="ECO:0000256" key="5">
    <source>
        <dbReference type="ARBA" id="ARBA00023136"/>
    </source>
</evidence>
<evidence type="ECO:0000256" key="6">
    <source>
        <dbReference type="SAM" id="Phobius"/>
    </source>
</evidence>
<feature type="transmembrane region" description="Helical" evidence="6">
    <location>
        <begin position="12"/>
        <end position="30"/>
    </location>
</feature>
<sequence>MLHKKSYLFSRGLGTLSSSIFTLTIIWWFQTETDSSSMVGAMNALFSLASSLAIVYGPFIDRHPLKNVSIGSLAVQTFMFFLLAITINNTKYSLSFILVFSTIAAICDEFFIPADRAIIKSTVKSKKELGLINSQISLVDQSINFLGVALAGVLLNFMKVLNVMVLITIISFIGIIILLFAIKNIANSKRKENRKTKYLEEILYGYKFIKKDNFLKNYFISSSLYSFVTPSLIVFLPYLAQKMGSSFYYTVFYICFFVGFIFGALFSGRIVPSINTVGIYWSLSFIPLFLLLFFYTNGILTAILIFLFGLTSSIQNISSETLIQVRTKDEFLGRVMTTFKTISSIGGPIGSLLAGFFLDNGWVWVLIIFSALLVITGGGLIIRSSKLIN</sequence>
<protein>
    <submittedName>
        <fullName evidence="7">Permease</fullName>
    </submittedName>
</protein>
<dbReference type="Gene3D" id="1.20.1250.20">
    <property type="entry name" value="MFS general substrate transporter like domains"/>
    <property type="match status" value="1"/>
</dbReference>
<proteinExistence type="predicted"/>
<accession>A0A0R2CMM2</accession>
<dbReference type="PANTHER" id="PTHR23513:SF6">
    <property type="entry name" value="MAJOR FACILITATOR SUPERFAMILY ASSOCIATED DOMAIN-CONTAINING PROTEIN"/>
    <property type="match status" value="1"/>
</dbReference>
<dbReference type="PANTHER" id="PTHR23513">
    <property type="entry name" value="INTEGRAL MEMBRANE EFFLUX PROTEIN-RELATED"/>
    <property type="match status" value="1"/>
</dbReference>
<dbReference type="Proteomes" id="UP000051131">
    <property type="component" value="Unassembled WGS sequence"/>
</dbReference>
<dbReference type="OrthoDB" id="2287060at2"/>
<evidence type="ECO:0000313" key="8">
    <source>
        <dbReference type="Proteomes" id="UP000051131"/>
    </source>
</evidence>
<feature type="transmembrane region" description="Helical" evidence="6">
    <location>
        <begin position="163"/>
        <end position="182"/>
    </location>
</feature>
<dbReference type="AlphaFoldDB" id="A0A0R2CMM2"/>
<feature type="transmembrane region" description="Helical" evidence="6">
    <location>
        <begin position="218"/>
        <end position="240"/>
    </location>
</feature>
<keyword evidence="2" id="KW-1003">Cell membrane</keyword>
<dbReference type="GO" id="GO:0022857">
    <property type="term" value="F:transmembrane transporter activity"/>
    <property type="evidence" value="ECO:0007669"/>
    <property type="project" value="InterPro"/>
</dbReference>
<evidence type="ECO:0000256" key="2">
    <source>
        <dbReference type="ARBA" id="ARBA00022475"/>
    </source>
</evidence>
<keyword evidence="4 6" id="KW-1133">Transmembrane helix</keyword>
<feature type="transmembrane region" description="Helical" evidence="6">
    <location>
        <begin position="93"/>
        <end position="114"/>
    </location>
</feature>
<comment type="caution">
    <text evidence="7">The sequence shown here is derived from an EMBL/GenBank/DDBJ whole genome shotgun (WGS) entry which is preliminary data.</text>
</comment>
<evidence type="ECO:0000313" key="7">
    <source>
        <dbReference type="EMBL" id="KRM92727.1"/>
    </source>
</evidence>
<feature type="transmembrane region" description="Helical" evidence="6">
    <location>
        <begin position="335"/>
        <end position="356"/>
    </location>
</feature>
<keyword evidence="8" id="KW-1185">Reference proteome</keyword>
<dbReference type="InterPro" id="IPR036259">
    <property type="entry name" value="MFS_trans_sf"/>
</dbReference>
<evidence type="ECO:0000256" key="3">
    <source>
        <dbReference type="ARBA" id="ARBA00022692"/>
    </source>
</evidence>
<dbReference type="PATRIC" id="fig|1423729.3.peg.1691"/>
<name>A0A0R2CMM2_9LACO</name>
<keyword evidence="5 6" id="KW-0472">Membrane</keyword>
<dbReference type="CDD" id="cd06173">
    <property type="entry name" value="MFS_MefA_like"/>
    <property type="match status" value="1"/>
</dbReference>
<gene>
    <name evidence="7" type="ORF">FC80_GL001666</name>
</gene>